<evidence type="ECO:0008006" key="4">
    <source>
        <dbReference type="Google" id="ProtNLM"/>
    </source>
</evidence>
<evidence type="ECO:0000313" key="3">
    <source>
        <dbReference type="Proteomes" id="UP001498469"/>
    </source>
</evidence>
<feature type="transmembrane region" description="Helical" evidence="1">
    <location>
        <begin position="80"/>
        <end position="98"/>
    </location>
</feature>
<dbReference type="EMBL" id="JAZHFS010000038">
    <property type="protein sequence ID" value="MEF2115075.1"/>
    <property type="molecule type" value="Genomic_DNA"/>
</dbReference>
<keyword evidence="1" id="KW-0472">Membrane</keyword>
<evidence type="ECO:0000256" key="1">
    <source>
        <dbReference type="SAM" id="Phobius"/>
    </source>
</evidence>
<keyword evidence="1" id="KW-0812">Transmembrane</keyword>
<feature type="transmembrane region" description="Helical" evidence="1">
    <location>
        <begin position="105"/>
        <end position="125"/>
    </location>
</feature>
<proteinExistence type="predicted"/>
<name>A0ABU7UUL4_9CLOT</name>
<dbReference type="RefSeq" id="WP_216255199.1">
    <property type="nucleotide sequence ID" value="NZ_JAZHFS010000038.1"/>
</dbReference>
<keyword evidence="1" id="KW-1133">Transmembrane helix</keyword>
<reference evidence="2 3" key="1">
    <citation type="submission" date="2023-11" db="EMBL/GenBank/DDBJ databases">
        <title>Draft genome sequence of a psychrophilic Clostridium strain from permafrost water brine.</title>
        <authorList>
            <person name="Shcherbakova V.A."/>
            <person name="Trubitsyn V.E."/>
            <person name="Zakharyuk A.G."/>
        </authorList>
    </citation>
    <scope>NUCLEOTIDE SEQUENCE [LARGE SCALE GENOMIC DNA]</scope>
    <source>
        <strain evidence="2 3">14F</strain>
    </source>
</reference>
<comment type="caution">
    <text evidence="2">The sequence shown here is derived from an EMBL/GenBank/DDBJ whole genome shotgun (WGS) entry which is preliminary data.</text>
</comment>
<keyword evidence="3" id="KW-1185">Reference proteome</keyword>
<dbReference type="Proteomes" id="UP001498469">
    <property type="component" value="Unassembled WGS sequence"/>
</dbReference>
<feature type="transmembrane region" description="Helical" evidence="1">
    <location>
        <begin position="168"/>
        <end position="194"/>
    </location>
</feature>
<feature type="transmembrane region" description="Helical" evidence="1">
    <location>
        <begin position="33"/>
        <end position="53"/>
    </location>
</feature>
<feature type="transmembrane region" description="Helical" evidence="1">
    <location>
        <begin position="137"/>
        <end position="156"/>
    </location>
</feature>
<evidence type="ECO:0000313" key="2">
    <source>
        <dbReference type="EMBL" id="MEF2115075.1"/>
    </source>
</evidence>
<protein>
    <recommendedName>
        <fullName evidence="4">ABC-2 family transporter protein</fullName>
    </recommendedName>
</protein>
<feature type="transmembrane region" description="Helical" evidence="1">
    <location>
        <begin position="206"/>
        <end position="228"/>
    </location>
</feature>
<organism evidence="2 3">
    <name type="scientific">Clostridium frigoriphilum</name>
    <dbReference type="NCBI Taxonomy" id="443253"/>
    <lineage>
        <taxon>Bacteria</taxon>
        <taxon>Bacillati</taxon>
        <taxon>Bacillota</taxon>
        <taxon>Clostridia</taxon>
        <taxon>Eubacteriales</taxon>
        <taxon>Clostridiaceae</taxon>
        <taxon>Clostridium</taxon>
    </lineage>
</organism>
<accession>A0ABU7UUL4</accession>
<sequence length="239" mass="26565">MNKFKAYIASILNDSIVTVEPAKGIREDLHNKLNILSILLFIIGFTPLLVTIFTQDSGNSQLTYIFGENIITTIPRFDELIFYIGMTLVGTSLTYQFAKKSFVRQLIVCEIIIILSMYFGDVLMIYPSGSGTFVNNIRTILCTLLTVPNFICFFIIYKTSKNIKYSCLPGIIGAVTVVLNVISSQLNIVIYKGFNTGLGIENLPRAVVIIAMVNLLPAFICTVVINVAKKVRSGREELV</sequence>
<gene>
    <name evidence="2" type="ORF">SJI18_22600</name>
</gene>